<dbReference type="EMBL" id="JAASUB010000004">
    <property type="protein sequence ID" value="MBC1509190.1"/>
    <property type="molecule type" value="Genomic_DNA"/>
</dbReference>
<keyword evidence="2" id="KW-1185">Reference proteome</keyword>
<evidence type="ECO:0000313" key="2">
    <source>
        <dbReference type="Proteomes" id="UP000587800"/>
    </source>
</evidence>
<comment type="caution">
    <text evidence="1">The sequence shown here is derived from an EMBL/GenBank/DDBJ whole genome shotgun (WGS) entry which is preliminary data.</text>
</comment>
<protein>
    <submittedName>
        <fullName evidence="1">Uncharacterized protein</fullName>
    </submittedName>
</protein>
<proteinExistence type="predicted"/>
<accession>A0ABR6SUR2</accession>
<organism evidence="1 2">
    <name type="scientific">Listeria immobilis</name>
    <dbReference type="NCBI Taxonomy" id="2713502"/>
    <lineage>
        <taxon>Bacteria</taxon>
        <taxon>Bacillati</taxon>
        <taxon>Bacillota</taxon>
        <taxon>Bacilli</taxon>
        <taxon>Bacillales</taxon>
        <taxon>Listeriaceae</taxon>
        <taxon>Listeria</taxon>
    </lineage>
</organism>
<reference evidence="1 2" key="1">
    <citation type="submission" date="2020-03" db="EMBL/GenBank/DDBJ databases">
        <title>Soil Listeria distribution.</title>
        <authorList>
            <person name="Liao J."/>
            <person name="Wiedmann M."/>
        </authorList>
    </citation>
    <scope>NUCLEOTIDE SEQUENCE [LARGE SCALE GENOMIC DNA]</scope>
    <source>
        <strain evidence="1 2">FSL L7-1515</strain>
    </source>
</reference>
<sequence length="182" mass="21314">MEQRNKAQSGDYSISSVGDGNAISIFNGSIPKTIKRSIVFDVCMLIAETELDYVDEYSIRENVDWNEKLEFNRVGIFVDIFENYSNGYTEVEKILRGYTKREVMVKKIHTIYLKKEKEREKLDKDSDFVLEEVFNQIKENICSVYFLSDSADTLIDEEVDEAIYLIMFYVFTKCKLLKKTIK</sequence>
<gene>
    <name evidence="1" type="ORF">HCJ59_04585</name>
</gene>
<evidence type="ECO:0000313" key="1">
    <source>
        <dbReference type="EMBL" id="MBC1509190.1"/>
    </source>
</evidence>
<dbReference type="Proteomes" id="UP000587800">
    <property type="component" value="Unassembled WGS sequence"/>
</dbReference>
<dbReference type="RefSeq" id="WP_185348718.1">
    <property type="nucleotide sequence ID" value="NZ_JAASTV010000025.1"/>
</dbReference>
<name>A0ABR6SUR2_9LIST</name>